<keyword evidence="4" id="KW-1185">Reference proteome</keyword>
<dbReference type="InterPro" id="IPR036056">
    <property type="entry name" value="Fibrinogen-like_C"/>
</dbReference>
<dbReference type="Pfam" id="PF00147">
    <property type="entry name" value="Fibrinogen_C"/>
    <property type="match status" value="1"/>
</dbReference>
<evidence type="ECO:0000313" key="3">
    <source>
        <dbReference type="EMBL" id="CAH1224589.1"/>
    </source>
</evidence>
<proteinExistence type="predicted"/>
<dbReference type="InterPro" id="IPR036609">
    <property type="entry name" value="LCCL_sf"/>
</dbReference>
<dbReference type="OrthoDB" id="9909417at2759"/>
<dbReference type="SMART" id="SM00603">
    <property type="entry name" value="LCCL"/>
    <property type="match status" value="2"/>
</dbReference>
<protein>
    <submittedName>
        <fullName evidence="3">ANGPTL1 protein</fullName>
    </submittedName>
</protein>
<dbReference type="Proteomes" id="UP000838412">
    <property type="component" value="Chromosome 1"/>
</dbReference>
<dbReference type="PROSITE" id="PS51406">
    <property type="entry name" value="FIBRINOGEN_C_2"/>
    <property type="match status" value="1"/>
</dbReference>
<dbReference type="Pfam" id="PF03815">
    <property type="entry name" value="LCCL"/>
    <property type="match status" value="1"/>
</dbReference>
<dbReference type="PANTHER" id="PTHR31331">
    <property type="entry name" value="LCCL DOMAIN PROTEIN (AFU_ORTHOLOGUE AFUA_5G08630)"/>
    <property type="match status" value="1"/>
</dbReference>
<dbReference type="InterPro" id="IPR014716">
    <property type="entry name" value="Fibrinogen_a/b/g_C_1"/>
</dbReference>
<sequence>MRSIILLVAERRLIGLLFEPQKDAVVDFGMDLSVGLETRSDGFSPRIIPKLHQFPELFVQPCHWVRLRFQCETQSGSMHGDTFTVTCPAGCASKGGSVFGTNVYTDDSSICRAAIHAGKITDKVGGDVTVYKKPGQASYTGSTQNGVKTGSVTCPAGCASKCGSVFGTNVYTDDSSICRAAIHAGKITDKVGGDVTVYKKPGQASYTGSTQNGVKTGSYGAWGGSFAFSDKPVVRPTPASAPTTEPPVFDDCAAAKASGQTTSGVYTLGAPLAGVQVYCDMDTDGGGWTVIQRRQPDGSMRFARNWEEYKQGFGNKNGEFWLGNENIHLLTQQKNYELRIDMSDWEGESRFAEYSTFRCSSSRVRDVLRIGGPVFEESHTLST</sequence>
<dbReference type="EMBL" id="OV696686">
    <property type="protein sequence ID" value="CAH1224589.1"/>
    <property type="molecule type" value="Genomic_DNA"/>
</dbReference>
<feature type="domain" description="LCCL" evidence="1">
    <location>
        <begin position="149"/>
        <end position="226"/>
    </location>
</feature>
<dbReference type="SUPFAM" id="SSF56496">
    <property type="entry name" value="Fibrinogen C-terminal domain-like"/>
    <property type="match status" value="1"/>
</dbReference>
<evidence type="ECO:0000313" key="4">
    <source>
        <dbReference type="Proteomes" id="UP000838412"/>
    </source>
</evidence>
<dbReference type="PROSITE" id="PS50820">
    <property type="entry name" value="LCCL"/>
    <property type="match status" value="2"/>
</dbReference>
<dbReference type="InterPro" id="IPR051957">
    <property type="entry name" value="CRISP-LCCL_domain"/>
</dbReference>
<dbReference type="AlphaFoldDB" id="A0A8J9YIU5"/>
<organism evidence="3 4">
    <name type="scientific">Branchiostoma lanceolatum</name>
    <name type="common">Common lancelet</name>
    <name type="synonym">Amphioxus lanceolatum</name>
    <dbReference type="NCBI Taxonomy" id="7740"/>
    <lineage>
        <taxon>Eukaryota</taxon>
        <taxon>Metazoa</taxon>
        <taxon>Chordata</taxon>
        <taxon>Cephalochordata</taxon>
        <taxon>Leptocardii</taxon>
        <taxon>Amphioxiformes</taxon>
        <taxon>Branchiostomatidae</taxon>
        <taxon>Branchiostoma</taxon>
    </lineage>
</organism>
<feature type="domain" description="Fibrinogen C-terminal" evidence="2">
    <location>
        <begin position="243"/>
        <end position="383"/>
    </location>
</feature>
<dbReference type="InterPro" id="IPR004043">
    <property type="entry name" value="LCCL"/>
</dbReference>
<dbReference type="NCBIfam" id="NF040941">
    <property type="entry name" value="GGGWT_bact"/>
    <property type="match status" value="1"/>
</dbReference>
<dbReference type="SUPFAM" id="SSF69848">
    <property type="entry name" value="LCCL domain"/>
    <property type="match status" value="2"/>
</dbReference>
<evidence type="ECO:0000259" key="1">
    <source>
        <dbReference type="PROSITE" id="PS50820"/>
    </source>
</evidence>
<accession>A0A8J9YIU5</accession>
<dbReference type="InterPro" id="IPR002181">
    <property type="entry name" value="Fibrinogen_a/b/g_C_dom"/>
</dbReference>
<name>A0A8J9YIU5_BRALA</name>
<feature type="domain" description="LCCL" evidence="1">
    <location>
        <begin position="65"/>
        <end position="148"/>
    </location>
</feature>
<dbReference type="Gene3D" id="2.170.130.20">
    <property type="entry name" value="LCCL-like domain"/>
    <property type="match status" value="2"/>
</dbReference>
<dbReference type="Gene3D" id="3.90.215.10">
    <property type="entry name" value="Gamma Fibrinogen, chain A, domain 1"/>
    <property type="match status" value="1"/>
</dbReference>
<gene>
    <name evidence="3" type="primary">ANGPTL1</name>
    <name evidence="3" type="ORF">BLAG_LOCUS24</name>
</gene>
<dbReference type="PANTHER" id="PTHR31331:SF1">
    <property type="entry name" value="CYSTEINE RICH SECRETORY PROTEIN LCCL DOMAIN CONTAINING 2"/>
    <property type="match status" value="1"/>
</dbReference>
<reference evidence="3" key="1">
    <citation type="submission" date="2022-01" db="EMBL/GenBank/DDBJ databases">
        <authorList>
            <person name="Braso-Vives M."/>
        </authorList>
    </citation>
    <scope>NUCLEOTIDE SEQUENCE</scope>
</reference>
<evidence type="ECO:0000259" key="2">
    <source>
        <dbReference type="PROSITE" id="PS51406"/>
    </source>
</evidence>
<dbReference type="SMART" id="SM00186">
    <property type="entry name" value="FBG"/>
    <property type="match status" value="1"/>
</dbReference>